<evidence type="ECO:0000313" key="1">
    <source>
        <dbReference type="EMBL" id="SDH88276.1"/>
    </source>
</evidence>
<protein>
    <submittedName>
        <fullName evidence="1">Uncharacterized protein</fullName>
    </submittedName>
</protein>
<evidence type="ECO:0000313" key="2">
    <source>
        <dbReference type="Proteomes" id="UP000198656"/>
    </source>
</evidence>
<dbReference type="RefSeq" id="WP_092334741.1">
    <property type="nucleotide sequence ID" value="NZ_FNCP01000021.1"/>
</dbReference>
<reference evidence="2" key="1">
    <citation type="submission" date="2016-10" db="EMBL/GenBank/DDBJ databases">
        <authorList>
            <person name="Varghese N."/>
            <person name="Submissions S."/>
        </authorList>
    </citation>
    <scope>NUCLEOTIDE SEQUENCE [LARGE SCALE GENOMIC DNA]</scope>
    <source>
        <strain evidence="2">DSM 8344</strain>
    </source>
</reference>
<keyword evidence="2" id="KW-1185">Reference proteome</keyword>
<sequence>MSIKQHQSPNCSSHSCSCHSHSSDSEKDCSHAHAPLTFTKEEIAVLQGLVRNSYLPVSRFVMSSSKEKEARFASLAPVYINAFDDSMEKVKEIGGVLSGLEKKRLISLDYDIPLQDYDYTQHTNSVLFAYFTETVNEGKKTPSFLCDTAEIELGSIALTELGEKVWAQIRHEYDFADKANL</sequence>
<dbReference type="STRING" id="1121419.SAMN05443529_12130"/>
<proteinExistence type="predicted"/>
<organism evidence="1 2">
    <name type="scientific">Desulfosporosinus hippei DSM 8344</name>
    <dbReference type="NCBI Taxonomy" id="1121419"/>
    <lineage>
        <taxon>Bacteria</taxon>
        <taxon>Bacillati</taxon>
        <taxon>Bacillota</taxon>
        <taxon>Clostridia</taxon>
        <taxon>Eubacteriales</taxon>
        <taxon>Desulfitobacteriaceae</taxon>
        <taxon>Desulfosporosinus</taxon>
    </lineage>
</organism>
<dbReference type="EMBL" id="FNCP01000021">
    <property type="protein sequence ID" value="SDH88276.1"/>
    <property type="molecule type" value="Genomic_DNA"/>
</dbReference>
<gene>
    <name evidence="1" type="ORF">SAMN05443529_12130</name>
</gene>
<name>A0A1G8G219_9FIRM</name>
<dbReference type="Proteomes" id="UP000198656">
    <property type="component" value="Unassembled WGS sequence"/>
</dbReference>
<dbReference type="AlphaFoldDB" id="A0A1G8G219"/>
<accession>A0A1G8G219</accession>
<dbReference type="OrthoDB" id="1933487at2"/>